<reference evidence="2" key="1">
    <citation type="submission" date="2023-07" db="EMBL/GenBank/DDBJ databases">
        <title>Dyadobacter sp. nov 'subterranea' isolated from contaminted grondwater.</title>
        <authorList>
            <person name="Szabo I."/>
            <person name="Al-Omari J."/>
            <person name="Szerdahelyi S.G."/>
            <person name="Rado J."/>
        </authorList>
    </citation>
    <scope>NUCLEOTIDE SEQUENCE [LARGE SCALE GENOMIC DNA]</scope>
    <source>
        <strain evidence="2">UP-52</strain>
    </source>
</reference>
<dbReference type="RefSeq" id="WP_194121607.1">
    <property type="nucleotide sequence ID" value="NZ_JACYGY010000001.1"/>
</dbReference>
<gene>
    <name evidence="1" type="ORF">IEE83_16450</name>
</gene>
<accession>A0ABR9WED0</accession>
<dbReference type="Proteomes" id="UP000634134">
    <property type="component" value="Unassembled WGS sequence"/>
</dbReference>
<keyword evidence="2" id="KW-1185">Reference proteome</keyword>
<dbReference type="EMBL" id="JACYGY010000001">
    <property type="protein sequence ID" value="MBE9463479.1"/>
    <property type="molecule type" value="Genomic_DNA"/>
</dbReference>
<proteinExistence type="predicted"/>
<comment type="caution">
    <text evidence="1">The sequence shown here is derived from an EMBL/GenBank/DDBJ whole genome shotgun (WGS) entry which is preliminary data.</text>
</comment>
<evidence type="ECO:0000313" key="2">
    <source>
        <dbReference type="Proteomes" id="UP000634134"/>
    </source>
</evidence>
<sequence length="114" mass="13512">MHSVNLRPATVIQSLFLNEGNSNLKESHFVKELFSALPHEDLELYASFIGEIISNPDHEDYISNSRKNVERVELNETTKQRFVRTMQRVTRLHEGISRRDRSFIQQFWAQIRRL</sequence>
<protein>
    <submittedName>
        <fullName evidence="1">Uncharacterized protein</fullName>
    </submittedName>
</protein>
<organism evidence="1 2">
    <name type="scientific">Dyadobacter subterraneus</name>
    <dbReference type="NCBI Taxonomy" id="2773304"/>
    <lineage>
        <taxon>Bacteria</taxon>
        <taxon>Pseudomonadati</taxon>
        <taxon>Bacteroidota</taxon>
        <taxon>Cytophagia</taxon>
        <taxon>Cytophagales</taxon>
        <taxon>Spirosomataceae</taxon>
        <taxon>Dyadobacter</taxon>
    </lineage>
</organism>
<evidence type="ECO:0000313" key="1">
    <source>
        <dbReference type="EMBL" id="MBE9463479.1"/>
    </source>
</evidence>
<name>A0ABR9WED0_9BACT</name>